<evidence type="ECO:0000313" key="4">
    <source>
        <dbReference type="Proteomes" id="UP000189970"/>
    </source>
</evidence>
<keyword evidence="4" id="KW-1185">Reference proteome</keyword>
<feature type="compositionally biased region" description="Low complexity" evidence="1">
    <location>
        <begin position="382"/>
        <end position="414"/>
    </location>
</feature>
<evidence type="ECO:0000256" key="1">
    <source>
        <dbReference type="SAM" id="MobiDB-lite"/>
    </source>
</evidence>
<name>A0A1V4DGB7_9ENTE</name>
<dbReference type="SUPFAM" id="SSF54184">
    <property type="entry name" value="Penicillin-binding protein 2x (pbp-2x), c-terminal domain"/>
    <property type="match status" value="1"/>
</dbReference>
<evidence type="ECO:0000259" key="2">
    <source>
        <dbReference type="PROSITE" id="PS51178"/>
    </source>
</evidence>
<protein>
    <recommendedName>
        <fullName evidence="2">PASTA domain-containing protein</fullName>
    </recommendedName>
</protein>
<dbReference type="RefSeq" id="WP_079346036.1">
    <property type="nucleotide sequence ID" value="NZ_MVAB01000001.1"/>
</dbReference>
<dbReference type="Pfam" id="PF03793">
    <property type="entry name" value="PASTA"/>
    <property type="match status" value="1"/>
</dbReference>
<dbReference type="CDD" id="cd06577">
    <property type="entry name" value="PASTA_pknB"/>
    <property type="match status" value="1"/>
</dbReference>
<comment type="caution">
    <text evidence="3">The sequence shown here is derived from an EMBL/GenBank/DDBJ whole genome shotgun (WGS) entry which is preliminary data.</text>
</comment>
<gene>
    <name evidence="3" type="ORF">BW731_04305</name>
</gene>
<accession>A0A1V4DGB7</accession>
<dbReference type="PROSITE" id="PS51178">
    <property type="entry name" value="PASTA"/>
    <property type="match status" value="1"/>
</dbReference>
<feature type="region of interest" description="Disordered" evidence="1">
    <location>
        <begin position="372"/>
        <end position="414"/>
    </location>
</feature>
<organism evidence="3 4">
    <name type="scientific">Vagococcus martis</name>
    <dbReference type="NCBI Taxonomy" id="1768210"/>
    <lineage>
        <taxon>Bacteria</taxon>
        <taxon>Bacillati</taxon>
        <taxon>Bacillota</taxon>
        <taxon>Bacilli</taxon>
        <taxon>Lactobacillales</taxon>
        <taxon>Enterococcaceae</taxon>
        <taxon>Vagococcus</taxon>
    </lineage>
</organism>
<reference evidence="3 4" key="1">
    <citation type="submission" date="2017-02" db="EMBL/GenBank/DDBJ databases">
        <title>Vagococcus cremeus sp. nov., isolated from the small intestine of a marten, Martes flavigula.</title>
        <authorList>
            <person name="Tak E.J."/>
            <person name="Bae J.-W."/>
        </authorList>
    </citation>
    <scope>NUCLEOTIDE SEQUENCE [LARGE SCALE GENOMIC DNA]</scope>
    <source>
        <strain evidence="3 4">D7T301</strain>
    </source>
</reference>
<dbReference type="Gene3D" id="3.30.10.20">
    <property type="match status" value="1"/>
</dbReference>
<dbReference type="EMBL" id="MVAB01000001">
    <property type="protein sequence ID" value="OPF87481.1"/>
    <property type="molecule type" value="Genomic_DNA"/>
</dbReference>
<dbReference type="InterPro" id="IPR005543">
    <property type="entry name" value="PASTA_dom"/>
</dbReference>
<dbReference type="AlphaFoldDB" id="A0A1V4DGB7"/>
<dbReference type="Proteomes" id="UP000189970">
    <property type="component" value="Unassembled WGS sequence"/>
</dbReference>
<feature type="domain" description="PASTA" evidence="2">
    <location>
        <begin position="286"/>
        <end position="373"/>
    </location>
</feature>
<sequence>MKKKKRVRLSKTKNKKYRKISKSWKMFFYSFFVMVSLVSAYLFFKAYHYINDIPEAQNITQEEIYRLTRIEETDTRLIRSLKNDAFESWLYEANDEKVKKLAKNKELLLEVMEGNTDVSDIDNAMSDIKRRIDIVEDIDIEELYVLYYKSILPKKYNELMAVFQNATIADSEKMSKEAQDLLDLLHKIYNQEGMLTVTNEQSFKKSVSLLDDINDNIIEANKITDQVFSYASLIETIPEPNTKFGMELGDYIDRTNSYIQSKTMVEEFKKKYSELQSDLETNERLIKRSVNMPDIVGMTVKEAKEEINQLDLNLSIQGYTNTMYKSGESVPENIRGTESWDRNEKDLILKQDPSSQSYKYIVKGSTVTIVVENQPVEKRTQSSESSSSSTSNSNSSTTSETTSSSTEETTSSDD</sequence>
<evidence type="ECO:0000313" key="3">
    <source>
        <dbReference type="EMBL" id="OPF87481.1"/>
    </source>
</evidence>
<proteinExistence type="predicted"/>